<gene>
    <name evidence="2" type="ORF">METZ01_LOCUS57459</name>
</gene>
<evidence type="ECO:0008006" key="3">
    <source>
        <dbReference type="Google" id="ProtNLM"/>
    </source>
</evidence>
<sequence>MTMFGSNKPSEPRPLNDSGRSLISETFSLEGTLRTSGAIDVAGLIKGGVYTNDLVIKETGSIIGPIETDKIEIYGHLEGKVVAKTIIIGNTAVVKGDILFSETLKTEAGADITGYIKKTESTSLEAAQDEFRLDSIEADSNKEQSKKSGRPKIVASN</sequence>
<evidence type="ECO:0000313" key="2">
    <source>
        <dbReference type="EMBL" id="SVA04605.1"/>
    </source>
</evidence>
<dbReference type="EMBL" id="UINC01003244">
    <property type="protein sequence ID" value="SVA04605.1"/>
    <property type="molecule type" value="Genomic_DNA"/>
</dbReference>
<feature type="region of interest" description="Disordered" evidence="1">
    <location>
        <begin position="1"/>
        <end position="20"/>
    </location>
</feature>
<dbReference type="AlphaFoldDB" id="A0A381SKM5"/>
<protein>
    <recommendedName>
        <fullName evidence="3">Polymer-forming cytoskeletal protein</fullName>
    </recommendedName>
</protein>
<dbReference type="InterPro" id="IPR007607">
    <property type="entry name" value="BacA/B"/>
</dbReference>
<feature type="compositionally biased region" description="Basic and acidic residues" evidence="1">
    <location>
        <begin position="135"/>
        <end position="146"/>
    </location>
</feature>
<organism evidence="2">
    <name type="scientific">marine metagenome</name>
    <dbReference type="NCBI Taxonomy" id="408172"/>
    <lineage>
        <taxon>unclassified sequences</taxon>
        <taxon>metagenomes</taxon>
        <taxon>ecological metagenomes</taxon>
    </lineage>
</organism>
<dbReference type="Pfam" id="PF04519">
    <property type="entry name" value="Bactofilin"/>
    <property type="match status" value="1"/>
</dbReference>
<name>A0A381SKM5_9ZZZZ</name>
<dbReference type="PANTHER" id="PTHR35024:SF4">
    <property type="entry name" value="POLYMER-FORMING CYTOSKELETAL PROTEIN"/>
    <property type="match status" value="1"/>
</dbReference>
<reference evidence="2" key="1">
    <citation type="submission" date="2018-05" db="EMBL/GenBank/DDBJ databases">
        <authorList>
            <person name="Lanie J.A."/>
            <person name="Ng W.-L."/>
            <person name="Kazmierczak K.M."/>
            <person name="Andrzejewski T.M."/>
            <person name="Davidsen T.M."/>
            <person name="Wayne K.J."/>
            <person name="Tettelin H."/>
            <person name="Glass J.I."/>
            <person name="Rusch D."/>
            <person name="Podicherti R."/>
            <person name="Tsui H.-C.T."/>
            <person name="Winkler M.E."/>
        </authorList>
    </citation>
    <scope>NUCLEOTIDE SEQUENCE</scope>
</reference>
<proteinExistence type="predicted"/>
<accession>A0A381SKM5</accession>
<dbReference type="PANTHER" id="PTHR35024">
    <property type="entry name" value="HYPOTHETICAL CYTOSOLIC PROTEIN"/>
    <property type="match status" value="1"/>
</dbReference>
<feature type="region of interest" description="Disordered" evidence="1">
    <location>
        <begin position="135"/>
        <end position="157"/>
    </location>
</feature>
<evidence type="ECO:0000256" key="1">
    <source>
        <dbReference type="SAM" id="MobiDB-lite"/>
    </source>
</evidence>